<feature type="region of interest" description="Disordered" evidence="1">
    <location>
        <begin position="56"/>
        <end position="150"/>
    </location>
</feature>
<protein>
    <submittedName>
        <fullName evidence="2">Uncharacterized protein</fullName>
    </submittedName>
</protein>
<feature type="compositionally biased region" description="Low complexity" evidence="1">
    <location>
        <begin position="75"/>
        <end position="92"/>
    </location>
</feature>
<evidence type="ECO:0000256" key="1">
    <source>
        <dbReference type="SAM" id="MobiDB-lite"/>
    </source>
</evidence>
<dbReference type="AlphaFoldDB" id="Q6YTM8"/>
<organism evidence="2 3">
    <name type="scientific">Oryza sativa subsp. japonica</name>
    <name type="common">Rice</name>
    <dbReference type="NCBI Taxonomy" id="39947"/>
    <lineage>
        <taxon>Eukaryota</taxon>
        <taxon>Viridiplantae</taxon>
        <taxon>Streptophyta</taxon>
        <taxon>Embryophyta</taxon>
        <taxon>Tracheophyta</taxon>
        <taxon>Spermatophyta</taxon>
        <taxon>Magnoliopsida</taxon>
        <taxon>Liliopsida</taxon>
        <taxon>Poales</taxon>
        <taxon>Poaceae</taxon>
        <taxon>BOP clade</taxon>
        <taxon>Oryzoideae</taxon>
        <taxon>Oryzeae</taxon>
        <taxon>Oryzinae</taxon>
        <taxon>Oryza</taxon>
        <taxon>Oryza sativa</taxon>
    </lineage>
</organism>
<feature type="compositionally biased region" description="Basic residues" evidence="1">
    <location>
        <begin position="93"/>
        <end position="105"/>
    </location>
</feature>
<evidence type="ECO:0000313" key="2">
    <source>
        <dbReference type="EMBL" id="BAC84680.1"/>
    </source>
</evidence>
<accession>Q6YTM8</accession>
<gene>
    <name evidence="2" type="primary">OSJNBa0067K15.12</name>
</gene>
<proteinExistence type="predicted"/>
<evidence type="ECO:0000313" key="3">
    <source>
        <dbReference type="Proteomes" id="UP000000763"/>
    </source>
</evidence>
<reference evidence="3" key="1">
    <citation type="journal article" date="2005" name="Nature">
        <title>The map-based sequence of the rice genome.</title>
        <authorList>
            <consortium name="International rice genome sequencing project (IRGSP)"/>
            <person name="Matsumoto T."/>
            <person name="Wu J."/>
            <person name="Kanamori H."/>
            <person name="Katayose Y."/>
            <person name="Fujisawa M."/>
            <person name="Namiki N."/>
            <person name="Mizuno H."/>
            <person name="Yamamoto K."/>
            <person name="Antonio B.A."/>
            <person name="Baba T."/>
            <person name="Sakata K."/>
            <person name="Nagamura Y."/>
            <person name="Aoki H."/>
            <person name="Arikawa K."/>
            <person name="Arita K."/>
            <person name="Bito T."/>
            <person name="Chiden Y."/>
            <person name="Fujitsuka N."/>
            <person name="Fukunaka R."/>
            <person name="Hamada M."/>
            <person name="Harada C."/>
            <person name="Hayashi A."/>
            <person name="Hijishita S."/>
            <person name="Honda M."/>
            <person name="Hosokawa S."/>
            <person name="Ichikawa Y."/>
            <person name="Idonuma A."/>
            <person name="Iijima M."/>
            <person name="Ikeda M."/>
            <person name="Ikeno M."/>
            <person name="Ito K."/>
            <person name="Ito S."/>
            <person name="Ito T."/>
            <person name="Ito Y."/>
            <person name="Ito Y."/>
            <person name="Iwabuchi A."/>
            <person name="Kamiya K."/>
            <person name="Karasawa W."/>
            <person name="Kurita K."/>
            <person name="Katagiri S."/>
            <person name="Kikuta A."/>
            <person name="Kobayashi H."/>
            <person name="Kobayashi N."/>
            <person name="Machita K."/>
            <person name="Maehara T."/>
            <person name="Masukawa M."/>
            <person name="Mizubayashi T."/>
            <person name="Mukai Y."/>
            <person name="Nagasaki H."/>
            <person name="Nagata Y."/>
            <person name="Naito S."/>
            <person name="Nakashima M."/>
            <person name="Nakama Y."/>
            <person name="Nakamichi Y."/>
            <person name="Nakamura M."/>
            <person name="Meguro A."/>
            <person name="Negishi M."/>
            <person name="Ohta I."/>
            <person name="Ohta T."/>
            <person name="Okamoto M."/>
            <person name="Ono N."/>
            <person name="Saji S."/>
            <person name="Sakaguchi M."/>
            <person name="Sakai K."/>
            <person name="Shibata M."/>
            <person name="Shimokawa T."/>
            <person name="Song J."/>
            <person name="Takazaki Y."/>
            <person name="Terasawa K."/>
            <person name="Tsugane M."/>
            <person name="Tsuji K."/>
            <person name="Ueda S."/>
            <person name="Waki K."/>
            <person name="Yamagata H."/>
            <person name="Yamamoto M."/>
            <person name="Yamamoto S."/>
            <person name="Yamane H."/>
            <person name="Yoshiki S."/>
            <person name="Yoshihara R."/>
            <person name="Yukawa K."/>
            <person name="Zhong H."/>
            <person name="Yano M."/>
            <person name="Yuan Q."/>
            <person name="Ouyang S."/>
            <person name="Liu J."/>
            <person name="Jones K.M."/>
            <person name="Gansberger K."/>
            <person name="Moffat K."/>
            <person name="Hill J."/>
            <person name="Bera J."/>
            <person name="Fadrosh D."/>
            <person name="Jin S."/>
            <person name="Johri S."/>
            <person name="Kim M."/>
            <person name="Overton L."/>
            <person name="Reardon M."/>
            <person name="Tsitrin T."/>
            <person name="Vuong H."/>
            <person name="Weaver B."/>
            <person name="Ciecko A."/>
            <person name="Tallon L."/>
            <person name="Jackson J."/>
            <person name="Pai G."/>
            <person name="Aken S.V."/>
            <person name="Utterback T."/>
            <person name="Reidmuller S."/>
            <person name="Feldblyum T."/>
            <person name="Hsiao J."/>
            <person name="Zismann V."/>
            <person name="Iobst S."/>
            <person name="de Vazeille A.R."/>
            <person name="Buell C.R."/>
            <person name="Ying K."/>
            <person name="Li Y."/>
            <person name="Lu T."/>
            <person name="Huang Y."/>
            <person name="Zhao Q."/>
            <person name="Feng Q."/>
            <person name="Zhang L."/>
            <person name="Zhu J."/>
            <person name="Weng Q."/>
            <person name="Mu J."/>
            <person name="Lu Y."/>
            <person name="Fan D."/>
            <person name="Liu Y."/>
            <person name="Guan J."/>
            <person name="Zhang Y."/>
            <person name="Yu S."/>
            <person name="Liu X."/>
            <person name="Zhang Y."/>
            <person name="Hong G."/>
            <person name="Han B."/>
            <person name="Choisne N."/>
            <person name="Demange N."/>
            <person name="Orjeda G."/>
            <person name="Samain S."/>
            <person name="Cattolico L."/>
            <person name="Pelletier E."/>
            <person name="Couloux A."/>
            <person name="Segurens B."/>
            <person name="Wincker P."/>
            <person name="D'Hont A."/>
            <person name="Scarpelli C."/>
            <person name="Weissenbach J."/>
            <person name="Salanoubat M."/>
            <person name="Quetier F."/>
            <person name="Yu Y."/>
            <person name="Kim H.R."/>
            <person name="Rambo T."/>
            <person name="Currie J."/>
            <person name="Collura K."/>
            <person name="Luo M."/>
            <person name="Yang T."/>
            <person name="Ammiraju J.S.S."/>
            <person name="Engler F."/>
            <person name="Soderlund C."/>
            <person name="Wing R.A."/>
            <person name="Palmer L.E."/>
            <person name="de la Bastide M."/>
            <person name="Spiegel L."/>
            <person name="Nascimento L."/>
            <person name="Zutavern T."/>
            <person name="O'Shaughnessy A."/>
            <person name="Dike S."/>
            <person name="Dedhia N."/>
            <person name="Preston R."/>
            <person name="Balija V."/>
            <person name="McCombie W.R."/>
            <person name="Chow T."/>
            <person name="Chen H."/>
            <person name="Chung M."/>
            <person name="Chen C."/>
            <person name="Shaw J."/>
            <person name="Wu H."/>
            <person name="Hsiao K."/>
            <person name="Chao Y."/>
            <person name="Chu M."/>
            <person name="Cheng C."/>
            <person name="Hour A."/>
            <person name="Lee P."/>
            <person name="Lin S."/>
            <person name="Lin Y."/>
            <person name="Liou J."/>
            <person name="Liu S."/>
            <person name="Hsing Y."/>
            <person name="Raghuvanshi S."/>
            <person name="Mohanty A."/>
            <person name="Bharti A.K."/>
            <person name="Gaur A."/>
            <person name="Gupta V."/>
            <person name="Kumar D."/>
            <person name="Ravi V."/>
            <person name="Vij S."/>
            <person name="Kapur A."/>
            <person name="Khurana P."/>
            <person name="Khurana P."/>
            <person name="Khurana J.P."/>
            <person name="Tyagi A.K."/>
            <person name="Gaikwad K."/>
            <person name="Singh A."/>
            <person name="Dalal V."/>
            <person name="Srivastava S."/>
            <person name="Dixit A."/>
            <person name="Pal A.K."/>
            <person name="Ghazi I.A."/>
            <person name="Yadav M."/>
            <person name="Pandit A."/>
            <person name="Bhargava A."/>
            <person name="Sureshbabu K."/>
            <person name="Batra K."/>
            <person name="Sharma T.R."/>
            <person name="Mohapatra T."/>
            <person name="Singh N.K."/>
            <person name="Messing J."/>
            <person name="Nelson A.B."/>
            <person name="Fuks G."/>
            <person name="Kavchok S."/>
            <person name="Keizer G."/>
            <person name="Linton E."/>
            <person name="Llaca V."/>
            <person name="Song R."/>
            <person name="Tanyolac B."/>
            <person name="Young S."/>
            <person name="Ho-Il K."/>
            <person name="Hahn J.H."/>
            <person name="Sangsakoo G."/>
            <person name="Vanavichit A."/>
            <person name="de Mattos Luiz.A.T."/>
            <person name="Zimmer P.D."/>
            <person name="Malone G."/>
            <person name="Dellagostin O."/>
            <person name="de Oliveira A.C."/>
            <person name="Bevan M."/>
            <person name="Bancroft I."/>
            <person name="Minx P."/>
            <person name="Cordum H."/>
            <person name="Wilson R."/>
            <person name="Cheng Z."/>
            <person name="Jin W."/>
            <person name="Jiang J."/>
            <person name="Leong S.A."/>
            <person name="Iwama H."/>
            <person name="Gojobori T."/>
            <person name="Itoh T."/>
            <person name="Niimura Y."/>
            <person name="Fujii Y."/>
            <person name="Habara T."/>
            <person name="Sakai H."/>
            <person name="Sato Y."/>
            <person name="Wilson G."/>
            <person name="Kumar K."/>
            <person name="McCouch S."/>
            <person name="Juretic N."/>
            <person name="Hoen D."/>
            <person name="Wright S."/>
            <person name="Bruskiewich R."/>
            <person name="Bureau T."/>
            <person name="Miyao A."/>
            <person name="Hirochika H."/>
            <person name="Nishikawa T."/>
            <person name="Kadowaki K."/>
            <person name="Sugiura M."/>
            <person name="Burr B."/>
            <person name="Sasaki T."/>
        </authorList>
    </citation>
    <scope>NUCLEOTIDE SEQUENCE [LARGE SCALE GENOMIC DNA]</scope>
    <source>
        <strain evidence="3">cv. Nipponbare</strain>
    </source>
</reference>
<sequence>MARRREWRAPKRCGHRCELTGDQSDGGRATDDVGDEEKAAATFGLTTATAFRRSTVTEKVRTETATRRRSRRWPSRVVTTTGATAATAAQGLTRRRRYIRRRAKTRVATGRGELGGQFIGARERRRRPTATGDGKESLGAAATCSTPPPSPAILHPRRAAASAVAAACRRRHLVRQGVGKPGRTSPFAAGRRSSPSPVIPSRRRRPFVAGRPDHPISGEVAILVRPLMMSS</sequence>
<feature type="compositionally biased region" description="Basic and acidic residues" evidence="1">
    <location>
        <begin position="56"/>
        <end position="66"/>
    </location>
</feature>
<feature type="compositionally biased region" description="Low complexity" evidence="1">
    <location>
        <begin position="191"/>
        <end position="200"/>
    </location>
</feature>
<feature type="region of interest" description="Disordered" evidence="1">
    <location>
        <begin position="177"/>
        <end position="214"/>
    </location>
</feature>
<reference evidence="3" key="2">
    <citation type="journal article" date="2008" name="Nucleic Acids Res.">
        <title>The rice annotation project database (RAP-DB): 2008 update.</title>
        <authorList>
            <consortium name="The rice annotation project (RAP)"/>
        </authorList>
    </citation>
    <scope>GENOME REANNOTATION</scope>
    <source>
        <strain evidence="3">cv. Nipponbare</strain>
    </source>
</reference>
<dbReference type="Proteomes" id="UP000000763">
    <property type="component" value="Chromosome 7"/>
</dbReference>
<name>Q6YTM8_ORYSJ</name>
<dbReference type="EMBL" id="AP006052">
    <property type="protein sequence ID" value="BAC84680.1"/>
    <property type="molecule type" value="Genomic_DNA"/>
</dbReference>